<evidence type="ECO:0000313" key="2">
    <source>
        <dbReference type="EMBL" id="UYV63080.1"/>
    </source>
</evidence>
<reference evidence="2 3" key="1">
    <citation type="submission" date="2022-01" db="EMBL/GenBank/DDBJ databases">
        <title>A chromosomal length assembly of Cordylochernes scorpioides.</title>
        <authorList>
            <person name="Zeh D."/>
            <person name="Zeh J."/>
        </authorList>
    </citation>
    <scope>NUCLEOTIDE SEQUENCE [LARGE SCALE GENOMIC DNA]</scope>
    <source>
        <strain evidence="2">IN4F17</strain>
        <tissue evidence="2">Whole Body</tissue>
    </source>
</reference>
<proteinExistence type="predicted"/>
<dbReference type="EMBL" id="CP092864">
    <property type="protein sequence ID" value="UYV63080.1"/>
    <property type="molecule type" value="Genomic_DNA"/>
</dbReference>
<feature type="compositionally biased region" description="Polar residues" evidence="1">
    <location>
        <begin position="103"/>
        <end position="114"/>
    </location>
</feature>
<keyword evidence="3" id="KW-1185">Reference proteome</keyword>
<evidence type="ECO:0000256" key="1">
    <source>
        <dbReference type="SAM" id="MobiDB-lite"/>
    </source>
</evidence>
<name>A0ABY6K5R4_9ARAC</name>
<gene>
    <name evidence="2" type="ORF">LAZ67_2003072</name>
</gene>
<sequence length="141" mass="15728">MEQGRGEDSKEPMESDPDYESGENTTSPKMENTLDILGSLTRTLHQLSAVTGLSRDVELPRYDGSYEAQSFFTNYDAQADRTQLQYSTRLRKSPNLLQAPLRVTNTRAGGSKRNSGPIHEETRGAPKVPLEDLIRANAERT</sequence>
<feature type="compositionally biased region" description="Basic and acidic residues" evidence="1">
    <location>
        <begin position="118"/>
        <end position="141"/>
    </location>
</feature>
<organism evidence="2 3">
    <name type="scientific">Cordylochernes scorpioides</name>
    <dbReference type="NCBI Taxonomy" id="51811"/>
    <lineage>
        <taxon>Eukaryota</taxon>
        <taxon>Metazoa</taxon>
        <taxon>Ecdysozoa</taxon>
        <taxon>Arthropoda</taxon>
        <taxon>Chelicerata</taxon>
        <taxon>Arachnida</taxon>
        <taxon>Pseudoscorpiones</taxon>
        <taxon>Cheliferoidea</taxon>
        <taxon>Chernetidae</taxon>
        <taxon>Cordylochernes</taxon>
    </lineage>
</organism>
<evidence type="ECO:0000313" key="3">
    <source>
        <dbReference type="Proteomes" id="UP001235939"/>
    </source>
</evidence>
<feature type="region of interest" description="Disordered" evidence="1">
    <location>
        <begin position="1"/>
        <end position="33"/>
    </location>
</feature>
<accession>A0ABY6K5R4</accession>
<dbReference type="Proteomes" id="UP001235939">
    <property type="component" value="Chromosome 02"/>
</dbReference>
<protein>
    <submittedName>
        <fullName evidence="2">Uncharacterized protein</fullName>
    </submittedName>
</protein>
<feature type="compositionally biased region" description="Basic and acidic residues" evidence="1">
    <location>
        <begin position="1"/>
        <end position="13"/>
    </location>
</feature>
<feature type="region of interest" description="Disordered" evidence="1">
    <location>
        <begin position="103"/>
        <end position="141"/>
    </location>
</feature>